<dbReference type="Pfam" id="PF02037">
    <property type="entry name" value="SAP"/>
    <property type="match status" value="1"/>
</dbReference>
<dbReference type="SUPFAM" id="SSF68906">
    <property type="entry name" value="SAP domain"/>
    <property type="match status" value="1"/>
</dbReference>
<dbReference type="Proteomes" id="UP000789759">
    <property type="component" value="Unassembled WGS sequence"/>
</dbReference>
<gene>
    <name evidence="3" type="ORF">CPELLU_LOCUS9576</name>
</gene>
<dbReference type="Gene3D" id="1.10.150.130">
    <property type="match status" value="1"/>
</dbReference>
<dbReference type="GO" id="GO:0003677">
    <property type="term" value="F:DNA binding"/>
    <property type="evidence" value="ECO:0007669"/>
    <property type="project" value="UniProtKB-KW"/>
</dbReference>
<feature type="domain" description="SAP" evidence="2">
    <location>
        <begin position="37"/>
        <end position="71"/>
    </location>
</feature>
<dbReference type="OrthoDB" id="2445951at2759"/>
<keyword evidence="1" id="KW-0238">DNA-binding</keyword>
<sequence>MENDSGFQEGSSSSTIAGNILGDEVEKSQEMNLRNSLDRLTIDTLKVVCRGEGLSEKGNKKELVERLADRVLSKAKRKDRVVDNTQGRNIGEGRMGFDAEERLHDNIARNRSLDNVNGEGIGSEGARYTGYGAIWISISIGRYMDNAILSNNWDIISKASEVVAMRAFVLRIANHEGWNIAAEIGDKSSDDPIEVLFHDKLTSARQSAKNKRQRIENKPVLPGPPFNSSPIGVAALAPNQSRFSPGVGPFFSGVPQASYQVQEWGREYTERSRTKGKEDGRKSASAVISNLLGGKNKTSGSSNDVVKGQSSAVCKGCKDISSNGGSETIQADKGRVGLEENVCSAKVEMVRMFLGWLEMTRKVSCMQDCLRAIAKLHKQKRFVNPVENVNVKEVVRGIKLVKAQDRQLDASLAIRKSLPPTRKDRLGRIVDSPDEQSGYHTVIAGNKQYKNDYKEKVRIDSRKQLVTT</sequence>
<evidence type="ECO:0000313" key="4">
    <source>
        <dbReference type="Proteomes" id="UP000789759"/>
    </source>
</evidence>
<organism evidence="3 4">
    <name type="scientific">Cetraspora pellucida</name>
    <dbReference type="NCBI Taxonomy" id="1433469"/>
    <lineage>
        <taxon>Eukaryota</taxon>
        <taxon>Fungi</taxon>
        <taxon>Fungi incertae sedis</taxon>
        <taxon>Mucoromycota</taxon>
        <taxon>Glomeromycotina</taxon>
        <taxon>Glomeromycetes</taxon>
        <taxon>Diversisporales</taxon>
        <taxon>Gigasporaceae</taxon>
        <taxon>Cetraspora</taxon>
    </lineage>
</organism>
<evidence type="ECO:0000259" key="2">
    <source>
        <dbReference type="PROSITE" id="PS50800"/>
    </source>
</evidence>
<dbReference type="AlphaFoldDB" id="A0A9N9H3S6"/>
<comment type="caution">
    <text evidence="3">The sequence shown here is derived from an EMBL/GenBank/DDBJ whole genome shotgun (WGS) entry which is preliminary data.</text>
</comment>
<name>A0A9N9H3S6_9GLOM</name>
<dbReference type="Gene3D" id="1.10.720.30">
    <property type="entry name" value="SAP domain"/>
    <property type="match status" value="1"/>
</dbReference>
<reference evidence="3" key="1">
    <citation type="submission" date="2021-06" db="EMBL/GenBank/DDBJ databases">
        <authorList>
            <person name="Kallberg Y."/>
            <person name="Tangrot J."/>
            <person name="Rosling A."/>
        </authorList>
    </citation>
    <scope>NUCLEOTIDE SEQUENCE</scope>
    <source>
        <strain evidence="3">FL966</strain>
    </source>
</reference>
<dbReference type="InterPro" id="IPR003034">
    <property type="entry name" value="SAP_dom"/>
</dbReference>
<dbReference type="InterPro" id="IPR036361">
    <property type="entry name" value="SAP_dom_sf"/>
</dbReference>
<dbReference type="InterPro" id="IPR010998">
    <property type="entry name" value="Integrase_recombinase_N"/>
</dbReference>
<proteinExistence type="predicted"/>
<evidence type="ECO:0000313" key="3">
    <source>
        <dbReference type="EMBL" id="CAG8656053.1"/>
    </source>
</evidence>
<evidence type="ECO:0000256" key="1">
    <source>
        <dbReference type="ARBA" id="ARBA00023125"/>
    </source>
</evidence>
<accession>A0A9N9H3S6</accession>
<protein>
    <submittedName>
        <fullName evidence="3">984_t:CDS:1</fullName>
    </submittedName>
</protein>
<keyword evidence="4" id="KW-1185">Reference proteome</keyword>
<dbReference type="PROSITE" id="PS50800">
    <property type="entry name" value="SAP"/>
    <property type="match status" value="1"/>
</dbReference>
<dbReference type="EMBL" id="CAJVQA010007393">
    <property type="protein sequence ID" value="CAG8656053.1"/>
    <property type="molecule type" value="Genomic_DNA"/>
</dbReference>